<dbReference type="InterPro" id="IPR024079">
    <property type="entry name" value="MetalloPept_cat_dom_sf"/>
</dbReference>
<dbReference type="InterPro" id="IPR034035">
    <property type="entry name" value="Astacin-like_dom"/>
</dbReference>
<dbReference type="GO" id="GO:0004222">
    <property type="term" value="F:metalloendopeptidase activity"/>
    <property type="evidence" value="ECO:0007669"/>
    <property type="project" value="UniProtKB-UniRule"/>
</dbReference>
<evidence type="ECO:0000256" key="9">
    <source>
        <dbReference type="ARBA" id="ARBA00023180"/>
    </source>
</evidence>
<feature type="compositionally biased region" description="Low complexity" evidence="12">
    <location>
        <begin position="297"/>
        <end position="316"/>
    </location>
</feature>
<dbReference type="EC" id="3.4.24.-" evidence="11"/>
<dbReference type="Proteomes" id="UP000009192">
    <property type="component" value="Unassembled WGS sequence"/>
</dbReference>
<evidence type="ECO:0000259" key="13">
    <source>
        <dbReference type="PROSITE" id="PS51864"/>
    </source>
</evidence>
<dbReference type="SMART" id="SM00235">
    <property type="entry name" value="ZnMc"/>
    <property type="match status" value="1"/>
</dbReference>
<name>B4KAV8_DROMO</name>
<dbReference type="MEROPS" id="M12.A07"/>
<dbReference type="PROSITE" id="PS51864">
    <property type="entry name" value="ASTACIN"/>
    <property type="match status" value="1"/>
</dbReference>
<keyword evidence="3 11" id="KW-0732">Signal</keyword>
<evidence type="ECO:0000256" key="5">
    <source>
        <dbReference type="ARBA" id="ARBA00022833"/>
    </source>
</evidence>
<accession>B4KAV8</accession>
<keyword evidence="15" id="KW-1185">Reference proteome</keyword>
<evidence type="ECO:0000256" key="2">
    <source>
        <dbReference type="ARBA" id="ARBA00022723"/>
    </source>
</evidence>
<evidence type="ECO:0000256" key="1">
    <source>
        <dbReference type="ARBA" id="ARBA00022670"/>
    </source>
</evidence>
<keyword evidence="5 10" id="KW-0862">Zinc</keyword>
<evidence type="ECO:0000256" key="4">
    <source>
        <dbReference type="ARBA" id="ARBA00022801"/>
    </source>
</evidence>
<dbReference type="eggNOG" id="KOG3714">
    <property type="taxonomic scope" value="Eukaryota"/>
</dbReference>
<evidence type="ECO:0000256" key="12">
    <source>
        <dbReference type="SAM" id="MobiDB-lite"/>
    </source>
</evidence>
<evidence type="ECO:0000256" key="7">
    <source>
        <dbReference type="ARBA" id="ARBA00023145"/>
    </source>
</evidence>
<reference evidence="14 15" key="1">
    <citation type="journal article" date="2007" name="Nature">
        <title>Evolution of genes and genomes on the Drosophila phylogeny.</title>
        <authorList>
            <consortium name="Drosophila 12 Genomes Consortium"/>
            <person name="Clark A.G."/>
            <person name="Eisen M.B."/>
            <person name="Smith D.R."/>
            <person name="Bergman C.M."/>
            <person name="Oliver B."/>
            <person name="Markow T.A."/>
            <person name="Kaufman T.C."/>
            <person name="Kellis M."/>
            <person name="Gelbart W."/>
            <person name="Iyer V.N."/>
            <person name="Pollard D.A."/>
            <person name="Sackton T.B."/>
            <person name="Larracuente A.M."/>
            <person name="Singh N.D."/>
            <person name="Abad J.P."/>
            <person name="Abt D.N."/>
            <person name="Adryan B."/>
            <person name="Aguade M."/>
            <person name="Akashi H."/>
            <person name="Anderson W.W."/>
            <person name="Aquadro C.F."/>
            <person name="Ardell D.H."/>
            <person name="Arguello R."/>
            <person name="Artieri C.G."/>
            <person name="Barbash D.A."/>
            <person name="Barker D."/>
            <person name="Barsanti P."/>
            <person name="Batterham P."/>
            <person name="Batzoglou S."/>
            <person name="Begun D."/>
            <person name="Bhutkar A."/>
            <person name="Blanco E."/>
            <person name="Bosak S.A."/>
            <person name="Bradley R.K."/>
            <person name="Brand A.D."/>
            <person name="Brent M.R."/>
            <person name="Brooks A.N."/>
            <person name="Brown R.H."/>
            <person name="Butlin R.K."/>
            <person name="Caggese C."/>
            <person name="Calvi B.R."/>
            <person name="Bernardo de Carvalho A."/>
            <person name="Caspi A."/>
            <person name="Castrezana S."/>
            <person name="Celniker S.E."/>
            <person name="Chang J.L."/>
            <person name="Chapple C."/>
            <person name="Chatterji S."/>
            <person name="Chinwalla A."/>
            <person name="Civetta A."/>
            <person name="Clifton S.W."/>
            <person name="Comeron J.M."/>
            <person name="Costello J.C."/>
            <person name="Coyne J.A."/>
            <person name="Daub J."/>
            <person name="David R.G."/>
            <person name="Delcher A.L."/>
            <person name="Delehaunty K."/>
            <person name="Do C.B."/>
            <person name="Ebling H."/>
            <person name="Edwards K."/>
            <person name="Eickbush T."/>
            <person name="Evans J.D."/>
            <person name="Filipski A."/>
            <person name="Findeiss S."/>
            <person name="Freyhult E."/>
            <person name="Fulton L."/>
            <person name="Fulton R."/>
            <person name="Garcia A.C."/>
            <person name="Gardiner A."/>
            <person name="Garfield D.A."/>
            <person name="Garvin B.E."/>
            <person name="Gibson G."/>
            <person name="Gilbert D."/>
            <person name="Gnerre S."/>
            <person name="Godfrey J."/>
            <person name="Good R."/>
            <person name="Gotea V."/>
            <person name="Gravely B."/>
            <person name="Greenberg A.J."/>
            <person name="Griffiths-Jones S."/>
            <person name="Gross S."/>
            <person name="Guigo R."/>
            <person name="Gustafson E.A."/>
            <person name="Haerty W."/>
            <person name="Hahn M.W."/>
            <person name="Halligan D.L."/>
            <person name="Halpern A.L."/>
            <person name="Halter G.M."/>
            <person name="Han M.V."/>
            <person name="Heger A."/>
            <person name="Hillier L."/>
            <person name="Hinrichs A.S."/>
            <person name="Holmes I."/>
            <person name="Hoskins R.A."/>
            <person name="Hubisz M.J."/>
            <person name="Hultmark D."/>
            <person name="Huntley M.A."/>
            <person name="Jaffe D.B."/>
            <person name="Jagadeeshan S."/>
            <person name="Jeck W.R."/>
            <person name="Johnson J."/>
            <person name="Jones C.D."/>
            <person name="Jordan W.C."/>
            <person name="Karpen G.H."/>
            <person name="Kataoka E."/>
            <person name="Keightley P.D."/>
            <person name="Kheradpour P."/>
            <person name="Kirkness E.F."/>
            <person name="Koerich L.B."/>
            <person name="Kristiansen K."/>
            <person name="Kudrna D."/>
            <person name="Kulathinal R.J."/>
            <person name="Kumar S."/>
            <person name="Kwok R."/>
            <person name="Lander E."/>
            <person name="Langley C.H."/>
            <person name="Lapoint R."/>
            <person name="Lazzaro B.P."/>
            <person name="Lee S.J."/>
            <person name="Levesque L."/>
            <person name="Li R."/>
            <person name="Lin C.F."/>
            <person name="Lin M.F."/>
            <person name="Lindblad-Toh K."/>
            <person name="Llopart A."/>
            <person name="Long M."/>
            <person name="Low L."/>
            <person name="Lozovsky E."/>
            <person name="Lu J."/>
            <person name="Luo M."/>
            <person name="Machado C.A."/>
            <person name="Makalowski W."/>
            <person name="Marzo M."/>
            <person name="Matsuda M."/>
            <person name="Matzkin L."/>
            <person name="McAllister B."/>
            <person name="McBride C.S."/>
            <person name="McKernan B."/>
            <person name="McKernan K."/>
            <person name="Mendez-Lago M."/>
            <person name="Minx P."/>
            <person name="Mollenhauer M.U."/>
            <person name="Montooth K."/>
            <person name="Mount S.M."/>
            <person name="Mu X."/>
            <person name="Myers E."/>
            <person name="Negre B."/>
            <person name="Newfeld S."/>
            <person name="Nielsen R."/>
            <person name="Noor M.A."/>
            <person name="O'Grady P."/>
            <person name="Pachter L."/>
            <person name="Papaceit M."/>
            <person name="Parisi M.J."/>
            <person name="Parisi M."/>
            <person name="Parts L."/>
            <person name="Pedersen J.S."/>
            <person name="Pesole G."/>
            <person name="Phillippy A.M."/>
            <person name="Ponting C.P."/>
            <person name="Pop M."/>
            <person name="Porcelli D."/>
            <person name="Powell J.R."/>
            <person name="Prohaska S."/>
            <person name="Pruitt K."/>
            <person name="Puig M."/>
            <person name="Quesneville H."/>
            <person name="Ram K.R."/>
            <person name="Rand D."/>
            <person name="Rasmussen M.D."/>
            <person name="Reed L.K."/>
            <person name="Reenan R."/>
            <person name="Reily A."/>
            <person name="Remington K.A."/>
            <person name="Rieger T.T."/>
            <person name="Ritchie M.G."/>
            <person name="Robin C."/>
            <person name="Rogers Y.H."/>
            <person name="Rohde C."/>
            <person name="Rozas J."/>
            <person name="Rubenfield M.J."/>
            <person name="Ruiz A."/>
            <person name="Russo S."/>
            <person name="Salzberg S.L."/>
            <person name="Sanchez-Gracia A."/>
            <person name="Saranga D.J."/>
            <person name="Sato H."/>
            <person name="Schaeffer S.W."/>
            <person name="Schatz M.C."/>
            <person name="Schlenke T."/>
            <person name="Schwartz R."/>
            <person name="Segarra C."/>
            <person name="Singh R.S."/>
            <person name="Sirot L."/>
            <person name="Sirota M."/>
            <person name="Sisneros N.B."/>
            <person name="Smith C.D."/>
            <person name="Smith T.F."/>
            <person name="Spieth J."/>
            <person name="Stage D.E."/>
            <person name="Stark A."/>
            <person name="Stephan W."/>
            <person name="Strausberg R.L."/>
            <person name="Strempel S."/>
            <person name="Sturgill D."/>
            <person name="Sutton G."/>
            <person name="Sutton G.G."/>
            <person name="Tao W."/>
            <person name="Teichmann S."/>
            <person name="Tobari Y.N."/>
            <person name="Tomimura Y."/>
            <person name="Tsolas J.M."/>
            <person name="Valente V.L."/>
            <person name="Venter E."/>
            <person name="Venter J.C."/>
            <person name="Vicario S."/>
            <person name="Vieira F.G."/>
            <person name="Vilella A.J."/>
            <person name="Villasante A."/>
            <person name="Walenz B."/>
            <person name="Wang J."/>
            <person name="Wasserman M."/>
            <person name="Watts T."/>
            <person name="Wilson D."/>
            <person name="Wilson R.K."/>
            <person name="Wing R.A."/>
            <person name="Wolfner M.F."/>
            <person name="Wong A."/>
            <person name="Wong G.K."/>
            <person name="Wu C.I."/>
            <person name="Wu G."/>
            <person name="Yamamoto D."/>
            <person name="Yang H.P."/>
            <person name="Yang S.P."/>
            <person name="Yorke J.A."/>
            <person name="Yoshida K."/>
            <person name="Zdobnov E."/>
            <person name="Zhang P."/>
            <person name="Zhang Y."/>
            <person name="Zimin A.V."/>
            <person name="Baldwin J."/>
            <person name="Abdouelleil A."/>
            <person name="Abdulkadir J."/>
            <person name="Abebe A."/>
            <person name="Abera B."/>
            <person name="Abreu J."/>
            <person name="Acer S.C."/>
            <person name="Aftuck L."/>
            <person name="Alexander A."/>
            <person name="An P."/>
            <person name="Anderson E."/>
            <person name="Anderson S."/>
            <person name="Arachi H."/>
            <person name="Azer M."/>
            <person name="Bachantsang P."/>
            <person name="Barry A."/>
            <person name="Bayul T."/>
            <person name="Berlin A."/>
            <person name="Bessette D."/>
            <person name="Bloom T."/>
            <person name="Blye J."/>
            <person name="Boguslavskiy L."/>
            <person name="Bonnet C."/>
            <person name="Boukhgalter B."/>
            <person name="Bourzgui I."/>
            <person name="Brown A."/>
            <person name="Cahill P."/>
            <person name="Channer S."/>
            <person name="Cheshatsang Y."/>
            <person name="Chuda L."/>
            <person name="Citroen M."/>
            <person name="Collymore A."/>
            <person name="Cooke P."/>
            <person name="Costello M."/>
            <person name="D'Aco K."/>
            <person name="Daza R."/>
            <person name="De Haan G."/>
            <person name="DeGray S."/>
            <person name="DeMaso C."/>
            <person name="Dhargay N."/>
            <person name="Dooley K."/>
            <person name="Dooley E."/>
            <person name="Doricent M."/>
            <person name="Dorje P."/>
            <person name="Dorjee K."/>
            <person name="Dupes A."/>
            <person name="Elong R."/>
            <person name="Falk J."/>
            <person name="Farina A."/>
            <person name="Faro S."/>
            <person name="Ferguson D."/>
            <person name="Fisher S."/>
            <person name="Foley C.D."/>
            <person name="Franke A."/>
            <person name="Friedrich D."/>
            <person name="Gadbois L."/>
            <person name="Gearin G."/>
            <person name="Gearin C.R."/>
            <person name="Giannoukos G."/>
            <person name="Goode T."/>
            <person name="Graham J."/>
            <person name="Grandbois E."/>
            <person name="Grewal S."/>
            <person name="Gyaltsen K."/>
            <person name="Hafez N."/>
            <person name="Hagos B."/>
            <person name="Hall J."/>
            <person name="Henson C."/>
            <person name="Hollinger A."/>
            <person name="Honan T."/>
            <person name="Huard M.D."/>
            <person name="Hughes L."/>
            <person name="Hurhula B."/>
            <person name="Husby M.E."/>
            <person name="Kamat A."/>
            <person name="Kanga B."/>
            <person name="Kashin S."/>
            <person name="Khazanovich D."/>
            <person name="Kisner P."/>
            <person name="Lance K."/>
            <person name="Lara M."/>
            <person name="Lee W."/>
            <person name="Lennon N."/>
            <person name="Letendre F."/>
            <person name="LeVine R."/>
            <person name="Lipovsky A."/>
            <person name="Liu X."/>
            <person name="Liu J."/>
            <person name="Liu S."/>
            <person name="Lokyitsang T."/>
            <person name="Lokyitsang Y."/>
            <person name="Lubonja R."/>
            <person name="Lui A."/>
            <person name="MacDonald P."/>
            <person name="Magnisalis V."/>
            <person name="Maru K."/>
            <person name="Matthews C."/>
            <person name="McCusker W."/>
            <person name="McDonough S."/>
            <person name="Mehta T."/>
            <person name="Meldrim J."/>
            <person name="Meneus L."/>
            <person name="Mihai O."/>
            <person name="Mihalev A."/>
            <person name="Mihova T."/>
            <person name="Mittelman R."/>
            <person name="Mlenga V."/>
            <person name="Montmayeur A."/>
            <person name="Mulrain L."/>
            <person name="Navidi A."/>
            <person name="Naylor J."/>
            <person name="Negash T."/>
            <person name="Nguyen T."/>
            <person name="Nguyen N."/>
            <person name="Nicol R."/>
            <person name="Norbu C."/>
            <person name="Norbu N."/>
            <person name="Novod N."/>
            <person name="O'Neill B."/>
            <person name="Osman S."/>
            <person name="Markiewicz E."/>
            <person name="Oyono O.L."/>
            <person name="Patti C."/>
            <person name="Phunkhang P."/>
            <person name="Pierre F."/>
            <person name="Priest M."/>
            <person name="Raghuraman S."/>
            <person name="Rege F."/>
            <person name="Reyes R."/>
            <person name="Rise C."/>
            <person name="Rogov P."/>
            <person name="Ross K."/>
            <person name="Ryan E."/>
            <person name="Settipalli S."/>
            <person name="Shea T."/>
            <person name="Sherpa N."/>
            <person name="Shi L."/>
            <person name="Shih D."/>
            <person name="Sparrow T."/>
            <person name="Spaulding J."/>
            <person name="Stalker J."/>
            <person name="Stange-Thomann N."/>
            <person name="Stavropoulos S."/>
            <person name="Stone C."/>
            <person name="Strader C."/>
            <person name="Tesfaye S."/>
            <person name="Thomson T."/>
            <person name="Thoulutsang Y."/>
            <person name="Thoulutsang D."/>
            <person name="Topham K."/>
            <person name="Topping I."/>
            <person name="Tsamla T."/>
            <person name="Vassiliev H."/>
            <person name="Vo A."/>
            <person name="Wangchuk T."/>
            <person name="Wangdi T."/>
            <person name="Weiand M."/>
            <person name="Wilkinson J."/>
            <person name="Wilson A."/>
            <person name="Yadav S."/>
            <person name="Young G."/>
            <person name="Yu Q."/>
            <person name="Zembek L."/>
            <person name="Zhong D."/>
            <person name="Zimmer A."/>
            <person name="Zwirko Z."/>
            <person name="Jaffe D.B."/>
            <person name="Alvarez P."/>
            <person name="Brockman W."/>
            <person name="Butler J."/>
            <person name="Chin C."/>
            <person name="Gnerre S."/>
            <person name="Grabherr M."/>
            <person name="Kleber M."/>
            <person name="Mauceli E."/>
            <person name="MacCallum I."/>
        </authorList>
    </citation>
    <scope>NUCLEOTIDE SEQUENCE [LARGE SCALE GENOMIC DNA]</scope>
    <source>
        <strain evidence="15">Tucson 15081-1352.22</strain>
    </source>
</reference>
<organism evidence="14 15">
    <name type="scientific">Drosophila mojavensis</name>
    <name type="common">Fruit fly</name>
    <dbReference type="NCBI Taxonomy" id="7230"/>
    <lineage>
        <taxon>Eukaryota</taxon>
        <taxon>Metazoa</taxon>
        <taxon>Ecdysozoa</taxon>
        <taxon>Arthropoda</taxon>
        <taxon>Hexapoda</taxon>
        <taxon>Insecta</taxon>
        <taxon>Pterygota</taxon>
        <taxon>Neoptera</taxon>
        <taxon>Endopterygota</taxon>
        <taxon>Diptera</taxon>
        <taxon>Brachycera</taxon>
        <taxon>Muscomorpha</taxon>
        <taxon>Ephydroidea</taxon>
        <taxon>Drosophilidae</taxon>
        <taxon>Drosophila</taxon>
    </lineage>
</organism>
<dbReference type="InterPro" id="IPR001506">
    <property type="entry name" value="Peptidase_M12A"/>
</dbReference>
<dbReference type="GO" id="GO:0006508">
    <property type="term" value="P:proteolysis"/>
    <property type="evidence" value="ECO:0007669"/>
    <property type="project" value="UniProtKB-KW"/>
</dbReference>
<dbReference type="SMR" id="B4KAV8"/>
<dbReference type="PRINTS" id="PR00480">
    <property type="entry name" value="ASTACIN"/>
</dbReference>
<feature type="chain" id="PRO_5005967979" description="Metalloendopeptidase" evidence="11">
    <location>
        <begin position="18"/>
        <end position="323"/>
    </location>
</feature>
<sequence length="323" mass="36280">MQRLIFTFISMYTLSWALPLVSQKELSFGDSTESSEGIIDLSAYGREIFGVPDPLTGARVANLSVDSNVNPEELGSYIEGDILLPLPDIITLNGLPQKSYRWKKGVVPFVIKDGYSSKDLSTIKTAMDEYHNRTCIRFVERRGEKDYISIQNGNTGCWSYVGRRGGKQIVNLQSPGCVGQPGTAMHELMHVVGFLHEQSRMERDNYVTIMYDNIIPKHKKDFKKVDPTEGFGVPYDYDSIMHYSATSFSKNKKPTIVTIRPEDNSRIGQRFKFSEKDILKINKMYKCKQSTNSPDDVSLSTPEPESSTATTVSSSLDPDNSLI</sequence>
<feature type="binding site" evidence="10">
    <location>
        <position position="186"/>
    </location>
    <ligand>
        <name>Zn(2+)</name>
        <dbReference type="ChEBI" id="CHEBI:29105"/>
        <note>catalytic</note>
    </ligand>
</feature>
<dbReference type="Gene3D" id="3.40.390.10">
    <property type="entry name" value="Collagenase (Catalytic Domain)"/>
    <property type="match status" value="1"/>
</dbReference>
<gene>
    <name evidence="14" type="primary">Dmoj\GI24367</name>
    <name evidence="14" type="ORF">Dmoj_GI24367</name>
</gene>
<feature type="region of interest" description="Disordered" evidence="12">
    <location>
        <begin position="288"/>
        <end position="323"/>
    </location>
</feature>
<feature type="binding site" evidence="10">
    <location>
        <position position="196"/>
    </location>
    <ligand>
        <name>Zn(2+)</name>
        <dbReference type="ChEBI" id="CHEBI:29105"/>
        <note>catalytic</note>
    </ligand>
</feature>
<evidence type="ECO:0000256" key="8">
    <source>
        <dbReference type="ARBA" id="ARBA00023157"/>
    </source>
</evidence>
<protein>
    <recommendedName>
        <fullName evidence="11">Metalloendopeptidase</fullName>
        <ecNumber evidence="11">3.4.24.-</ecNumber>
    </recommendedName>
</protein>
<evidence type="ECO:0000313" key="15">
    <source>
        <dbReference type="Proteomes" id="UP000009192"/>
    </source>
</evidence>
<feature type="domain" description="Peptidase M12A" evidence="13">
    <location>
        <begin position="93"/>
        <end position="288"/>
    </location>
</feature>
<keyword evidence="1 10" id="KW-0645">Protease</keyword>
<dbReference type="SUPFAM" id="SSF55486">
    <property type="entry name" value="Metalloproteases ('zincins'), catalytic domain"/>
    <property type="match status" value="1"/>
</dbReference>
<keyword evidence="8" id="KW-1015">Disulfide bond</keyword>
<comment type="caution">
    <text evidence="10">Lacks conserved residue(s) required for the propagation of feature annotation.</text>
</comment>
<feature type="signal peptide" evidence="11">
    <location>
        <begin position="1"/>
        <end position="17"/>
    </location>
</feature>
<evidence type="ECO:0000313" key="14">
    <source>
        <dbReference type="EMBL" id="EDW14636.2"/>
    </source>
</evidence>
<dbReference type="AlphaFoldDB" id="B4KAV8"/>
<proteinExistence type="predicted"/>
<dbReference type="CDD" id="cd04280">
    <property type="entry name" value="ZnMc_astacin_like"/>
    <property type="match status" value="1"/>
</dbReference>
<dbReference type="InParanoid" id="B4KAV8"/>
<comment type="cofactor">
    <cofactor evidence="10 11">
        <name>Zn(2+)</name>
        <dbReference type="ChEBI" id="CHEBI:29105"/>
    </cofactor>
    <text evidence="10 11">Binds 1 zinc ion per subunit.</text>
</comment>
<dbReference type="GO" id="GO:0008270">
    <property type="term" value="F:zinc ion binding"/>
    <property type="evidence" value="ECO:0007669"/>
    <property type="project" value="UniProtKB-UniRule"/>
</dbReference>
<dbReference type="KEGG" id="dmo:Dmoj_GI24367"/>
<dbReference type="EMBL" id="CH933806">
    <property type="protein sequence ID" value="EDW14636.2"/>
    <property type="molecule type" value="Genomic_DNA"/>
</dbReference>
<dbReference type="InterPro" id="IPR006026">
    <property type="entry name" value="Peptidase_Metallo"/>
</dbReference>
<keyword evidence="4 10" id="KW-0378">Hydrolase</keyword>
<feature type="binding site" evidence="10">
    <location>
        <position position="190"/>
    </location>
    <ligand>
        <name>Zn(2+)</name>
        <dbReference type="ChEBI" id="CHEBI:29105"/>
        <note>catalytic</note>
    </ligand>
</feature>
<evidence type="ECO:0000256" key="10">
    <source>
        <dbReference type="PROSITE-ProRule" id="PRU01211"/>
    </source>
</evidence>
<dbReference type="OrthoDB" id="291007at2759"/>
<feature type="active site" evidence="10">
    <location>
        <position position="187"/>
    </location>
</feature>
<keyword evidence="2 10" id="KW-0479">Metal-binding</keyword>
<dbReference type="HOGENOM" id="CLU_017286_2_2_1"/>
<evidence type="ECO:0000256" key="11">
    <source>
        <dbReference type="RuleBase" id="RU361183"/>
    </source>
</evidence>
<keyword evidence="9" id="KW-0325">Glycoprotein</keyword>
<dbReference type="PANTHER" id="PTHR10127">
    <property type="entry name" value="DISCOIDIN, CUB, EGF, LAMININ , AND ZINC METALLOPROTEASE DOMAIN CONTAINING"/>
    <property type="match status" value="1"/>
</dbReference>
<evidence type="ECO:0000256" key="6">
    <source>
        <dbReference type="ARBA" id="ARBA00023049"/>
    </source>
</evidence>
<evidence type="ECO:0000256" key="3">
    <source>
        <dbReference type="ARBA" id="ARBA00022729"/>
    </source>
</evidence>
<dbReference type="Pfam" id="PF01400">
    <property type="entry name" value="Astacin"/>
    <property type="match status" value="1"/>
</dbReference>
<keyword evidence="6 10" id="KW-0482">Metalloprotease</keyword>
<dbReference type="FunFam" id="3.40.390.10:FF:000015">
    <property type="entry name" value="Meprin A subunit"/>
    <property type="match status" value="1"/>
</dbReference>
<dbReference type="PANTHER" id="PTHR10127:SF780">
    <property type="entry name" value="METALLOENDOPEPTIDASE"/>
    <property type="match status" value="1"/>
</dbReference>
<keyword evidence="7" id="KW-0865">Zymogen</keyword>